<dbReference type="InterPro" id="IPR008284">
    <property type="entry name" value="MoCF_biosynth_CS"/>
</dbReference>
<keyword evidence="9" id="KW-0067">ATP-binding</keyword>
<dbReference type="RefSeq" id="XP_005646314.1">
    <property type="nucleotide sequence ID" value="XM_005646257.1"/>
</dbReference>
<dbReference type="InterPro" id="IPR036688">
    <property type="entry name" value="MoeA_C_domain_IV_sf"/>
</dbReference>
<dbReference type="PANTHER" id="PTHR10192:SF5">
    <property type="entry name" value="GEPHYRIN"/>
    <property type="match status" value="1"/>
</dbReference>
<evidence type="ECO:0000256" key="12">
    <source>
        <dbReference type="ARBA" id="ARBA00023268"/>
    </source>
</evidence>
<evidence type="ECO:0000256" key="10">
    <source>
        <dbReference type="ARBA" id="ARBA00022842"/>
    </source>
</evidence>
<dbReference type="Gene3D" id="3.90.105.10">
    <property type="entry name" value="Molybdopterin biosynthesis moea protein, domain 2"/>
    <property type="match status" value="1"/>
</dbReference>
<evidence type="ECO:0000256" key="5">
    <source>
        <dbReference type="ARBA" id="ARBA00022505"/>
    </source>
</evidence>
<comment type="catalytic activity">
    <reaction evidence="13">
        <text>molybdopterin + ATP + H(+) = adenylyl-molybdopterin + diphosphate</text>
        <dbReference type="Rhea" id="RHEA:31331"/>
        <dbReference type="ChEBI" id="CHEBI:15378"/>
        <dbReference type="ChEBI" id="CHEBI:30616"/>
        <dbReference type="ChEBI" id="CHEBI:33019"/>
        <dbReference type="ChEBI" id="CHEBI:58698"/>
        <dbReference type="ChEBI" id="CHEBI:62727"/>
    </reaction>
</comment>
<dbReference type="STRING" id="574566.I0YTQ1"/>
<evidence type="ECO:0000313" key="15">
    <source>
        <dbReference type="EMBL" id="EIE21770.1"/>
    </source>
</evidence>
<dbReference type="OrthoDB" id="4349954at2759"/>
<protein>
    <recommendedName>
        <fullName evidence="13">Molybdopterin biosynthesis protein CNX1</fullName>
    </recommendedName>
    <alternativeName>
        <fullName evidence="13">Molybdenum cofactor biosynthesis enzyme CNX1</fullName>
    </alternativeName>
    <domain>
        <recommendedName>
            <fullName evidence="13">Molybdopterin molybdenumtransferase</fullName>
            <shortName evidence="13">MPT Mo-transferase</shortName>
            <ecNumber evidence="13">2.10.1.1</ecNumber>
        </recommendedName>
        <alternativeName>
            <fullName evidence="13">Domain E</fullName>
        </alternativeName>
    </domain>
    <domain>
        <recommendedName>
            <fullName evidence="13">Molybdopterin adenylyltransferase</fullName>
            <shortName evidence="13">MPT adenylyltransferase</shortName>
            <ecNumber evidence="13">2.7.7.75</ecNumber>
        </recommendedName>
        <alternativeName>
            <fullName evidence="13">Domain G</fullName>
        </alternativeName>
    </domain>
</protein>
<proteinExistence type="inferred from homology"/>
<evidence type="ECO:0000256" key="2">
    <source>
        <dbReference type="ARBA" id="ARBA00005046"/>
    </source>
</evidence>
<evidence type="ECO:0000259" key="14">
    <source>
        <dbReference type="SMART" id="SM00852"/>
    </source>
</evidence>
<dbReference type="NCBIfam" id="NF045515">
    <property type="entry name" value="Glp_gephyrin"/>
    <property type="match status" value="1"/>
</dbReference>
<evidence type="ECO:0000256" key="4">
    <source>
        <dbReference type="ARBA" id="ARBA00008339"/>
    </source>
</evidence>
<dbReference type="GeneID" id="17040075"/>
<dbReference type="eggNOG" id="KOG2371">
    <property type="taxonomic scope" value="Eukaryota"/>
</dbReference>
<evidence type="ECO:0000256" key="3">
    <source>
        <dbReference type="ARBA" id="ARBA00007589"/>
    </source>
</evidence>
<dbReference type="Gene3D" id="2.40.340.10">
    <property type="entry name" value="MoeA, C-terminal, domain IV"/>
    <property type="match status" value="1"/>
</dbReference>
<organism evidence="15 16">
    <name type="scientific">Coccomyxa subellipsoidea (strain C-169)</name>
    <name type="common">Green microalga</name>
    <dbReference type="NCBI Taxonomy" id="574566"/>
    <lineage>
        <taxon>Eukaryota</taxon>
        <taxon>Viridiplantae</taxon>
        <taxon>Chlorophyta</taxon>
        <taxon>core chlorophytes</taxon>
        <taxon>Trebouxiophyceae</taxon>
        <taxon>Trebouxiophyceae incertae sedis</taxon>
        <taxon>Coccomyxaceae</taxon>
        <taxon>Coccomyxa</taxon>
        <taxon>Coccomyxa subellipsoidea</taxon>
    </lineage>
</organism>
<dbReference type="SMART" id="SM00852">
    <property type="entry name" value="MoCF_biosynth"/>
    <property type="match status" value="1"/>
</dbReference>
<dbReference type="GO" id="GO:0005524">
    <property type="term" value="F:ATP binding"/>
    <property type="evidence" value="ECO:0007669"/>
    <property type="project" value="UniProtKB-UniRule"/>
</dbReference>
<evidence type="ECO:0000256" key="1">
    <source>
        <dbReference type="ARBA" id="ARBA00001946"/>
    </source>
</evidence>
<comment type="function">
    <text evidence="13">Catalyzes two steps in the biosynthesis of the molybdenum cofactor. In the first step, molybdopterin is adenylated. Subsequently, molybdate is inserted into adenylated molybdopterin and AMP is released.</text>
</comment>
<evidence type="ECO:0000256" key="9">
    <source>
        <dbReference type="ARBA" id="ARBA00022840"/>
    </source>
</evidence>
<dbReference type="Pfam" id="PF00994">
    <property type="entry name" value="MoCF_biosynth"/>
    <property type="match status" value="1"/>
</dbReference>
<keyword evidence="11 13" id="KW-0501">Molybdenum cofactor biosynthesis</keyword>
<dbReference type="InterPro" id="IPR005110">
    <property type="entry name" value="MoeA_linker/N"/>
</dbReference>
<comment type="cofactor">
    <cofactor evidence="1 13">
        <name>Mg(2+)</name>
        <dbReference type="ChEBI" id="CHEBI:18420"/>
    </cofactor>
</comment>
<dbReference type="GO" id="GO:0046872">
    <property type="term" value="F:metal ion binding"/>
    <property type="evidence" value="ECO:0007669"/>
    <property type="project" value="UniProtKB-UniRule"/>
</dbReference>
<comment type="catalytic activity">
    <reaction evidence="13">
        <text>adenylyl-molybdopterin + molybdate = Mo-molybdopterin + AMP + H(+)</text>
        <dbReference type="Rhea" id="RHEA:35047"/>
        <dbReference type="ChEBI" id="CHEBI:15378"/>
        <dbReference type="ChEBI" id="CHEBI:36264"/>
        <dbReference type="ChEBI" id="CHEBI:62727"/>
        <dbReference type="ChEBI" id="CHEBI:71302"/>
        <dbReference type="ChEBI" id="CHEBI:456215"/>
    </reaction>
</comment>
<name>I0YTQ1_COCSC</name>
<dbReference type="EMBL" id="AGSI01000011">
    <property type="protein sequence ID" value="EIE21770.1"/>
    <property type="molecule type" value="Genomic_DNA"/>
</dbReference>
<keyword evidence="6 13" id="KW-0808">Transferase</keyword>
<dbReference type="SUPFAM" id="SSF63867">
    <property type="entry name" value="MoeA C-terminal domain-like"/>
    <property type="match status" value="1"/>
</dbReference>
<dbReference type="Pfam" id="PF03453">
    <property type="entry name" value="MoeA_N"/>
    <property type="match status" value="1"/>
</dbReference>
<dbReference type="EC" id="2.7.7.75" evidence="13"/>
<dbReference type="InterPro" id="IPR036425">
    <property type="entry name" value="MoaB/Mog-like_dom_sf"/>
</dbReference>
<dbReference type="AlphaFoldDB" id="I0YTQ1"/>
<dbReference type="GO" id="GO:0006777">
    <property type="term" value="P:Mo-molybdopterin cofactor biosynthetic process"/>
    <property type="evidence" value="ECO:0007669"/>
    <property type="project" value="UniProtKB-UniRule"/>
</dbReference>
<sequence>MYRMVSIAEAQKTVLNAIEPLPSISLGLSDAVGHILGEDVIAREPLPPFPASIKDGYAVVSADGPGDYDVAFEALAGTAAGQLKAGSVAYITTGAPLPDGADAVVQVENTEKLPAGPDGQQRVRIVKPAKGPGDDVRALGSDIAAGEVVLAKDSLVGAAEIGLLATVGAATVQVRRKARVAVLSTGDELVEPDQETLGPGQIRDANRFMLAAAARSAGCDVTDLGIARDDPAEVEAKFGEAIAQGVDVLLTSGGVSVGDRDFIKPILERQGTVHFGKVCMKPGKPLTFATLDGAAGSSGRGLVVFGLPGNPVSSIVTFNLVVLPALRAMAGWAEPRLRRVHARTQSAIKLDPERPEYHRASLSWHRTGESAGELAAASTGGQISSRLLSMRSANALLELPAVQGVLPAGSLVSALLIDDLSAMPVPEDIPLVVPSW</sequence>
<dbReference type="GO" id="GO:0005829">
    <property type="term" value="C:cytosol"/>
    <property type="evidence" value="ECO:0007669"/>
    <property type="project" value="TreeGrafter"/>
</dbReference>
<dbReference type="GO" id="GO:0061598">
    <property type="term" value="F:molybdopterin adenylyltransferase activity"/>
    <property type="evidence" value="ECO:0007669"/>
    <property type="project" value="UniProtKB-UniRule"/>
</dbReference>
<dbReference type="GO" id="GO:0061599">
    <property type="term" value="F:molybdopterin molybdotransferase activity"/>
    <property type="evidence" value="ECO:0007669"/>
    <property type="project" value="UniProtKB-UniRule"/>
</dbReference>
<keyword evidence="10 13" id="KW-0460">Magnesium</keyword>
<keyword evidence="7 13" id="KW-0479">Metal-binding</keyword>
<evidence type="ECO:0000256" key="8">
    <source>
        <dbReference type="ARBA" id="ARBA00022741"/>
    </source>
</evidence>
<evidence type="ECO:0000256" key="13">
    <source>
        <dbReference type="RuleBase" id="RU365090"/>
    </source>
</evidence>
<keyword evidence="5 13" id="KW-0500">Molybdenum</keyword>
<evidence type="ECO:0000256" key="6">
    <source>
        <dbReference type="ARBA" id="ARBA00022679"/>
    </source>
</evidence>
<keyword evidence="16" id="KW-1185">Reference proteome</keyword>
<dbReference type="PANTHER" id="PTHR10192">
    <property type="entry name" value="MOLYBDOPTERIN BIOSYNTHESIS PROTEIN"/>
    <property type="match status" value="1"/>
</dbReference>
<dbReference type="FunFam" id="2.40.340.10:FF:000004">
    <property type="entry name" value="Molybdopterin molybdenumtransferase"/>
    <property type="match status" value="1"/>
</dbReference>
<evidence type="ECO:0000256" key="11">
    <source>
        <dbReference type="ARBA" id="ARBA00023150"/>
    </source>
</evidence>
<dbReference type="InterPro" id="IPR038987">
    <property type="entry name" value="MoeA-like"/>
</dbReference>
<keyword evidence="12" id="KW-0511">Multifunctional enzyme</keyword>
<reference evidence="15 16" key="1">
    <citation type="journal article" date="2012" name="Genome Biol.">
        <title>The genome of the polar eukaryotic microalga coccomyxa subellipsoidea reveals traits of cold adaptation.</title>
        <authorList>
            <person name="Blanc G."/>
            <person name="Agarkova I."/>
            <person name="Grimwood J."/>
            <person name="Kuo A."/>
            <person name="Brueggeman A."/>
            <person name="Dunigan D."/>
            <person name="Gurnon J."/>
            <person name="Ladunga I."/>
            <person name="Lindquist E."/>
            <person name="Lucas S."/>
            <person name="Pangilinan J."/>
            <person name="Proschold T."/>
            <person name="Salamov A."/>
            <person name="Schmutz J."/>
            <person name="Weeks D."/>
            <person name="Yamada T."/>
            <person name="Claverie J.M."/>
            <person name="Grigoriev I."/>
            <person name="Van Etten J."/>
            <person name="Lomsadze A."/>
            <person name="Borodovsky M."/>
        </authorList>
    </citation>
    <scope>NUCLEOTIDE SEQUENCE [LARGE SCALE GENOMIC DNA]</scope>
    <source>
        <strain evidence="15 16">C-169</strain>
    </source>
</reference>
<comment type="similarity">
    <text evidence="13">Belongs to the MoeA family.</text>
</comment>
<evidence type="ECO:0000313" key="16">
    <source>
        <dbReference type="Proteomes" id="UP000007264"/>
    </source>
</evidence>
<accession>I0YTQ1</accession>
<dbReference type="Gene3D" id="3.40.980.10">
    <property type="entry name" value="MoaB/Mog-like domain"/>
    <property type="match status" value="1"/>
</dbReference>
<dbReference type="UniPathway" id="UPA00344"/>
<comment type="similarity">
    <text evidence="4">In the C-terminal section; belongs to the MoeA family.</text>
</comment>
<dbReference type="NCBIfam" id="TIGR00177">
    <property type="entry name" value="molyb_syn"/>
    <property type="match status" value="1"/>
</dbReference>
<evidence type="ECO:0000256" key="7">
    <source>
        <dbReference type="ARBA" id="ARBA00022723"/>
    </source>
</evidence>
<dbReference type="Pfam" id="PF03454">
    <property type="entry name" value="MoeA_C"/>
    <property type="match status" value="1"/>
</dbReference>
<comment type="caution">
    <text evidence="15">The sequence shown here is derived from an EMBL/GenBank/DDBJ whole genome shotgun (WGS) entry which is preliminary data.</text>
</comment>
<dbReference type="EC" id="2.10.1.1" evidence="13"/>
<dbReference type="Proteomes" id="UP000007264">
    <property type="component" value="Unassembled WGS sequence"/>
</dbReference>
<dbReference type="Gene3D" id="2.170.190.11">
    <property type="entry name" value="Molybdopterin biosynthesis moea protein, domain 3"/>
    <property type="match status" value="1"/>
</dbReference>
<keyword evidence="8" id="KW-0547">Nucleotide-binding</keyword>
<dbReference type="CDD" id="cd00887">
    <property type="entry name" value="MoeA"/>
    <property type="match status" value="1"/>
</dbReference>
<feature type="domain" description="MoaB/Mog" evidence="14">
    <location>
        <begin position="181"/>
        <end position="328"/>
    </location>
</feature>
<comment type="pathway">
    <text evidence="2 13">Cofactor biosynthesis; molybdopterin biosynthesis.</text>
</comment>
<dbReference type="SUPFAM" id="SSF53218">
    <property type="entry name" value="Molybdenum cofactor biosynthesis proteins"/>
    <property type="match status" value="1"/>
</dbReference>
<dbReference type="InterPro" id="IPR005111">
    <property type="entry name" value="MoeA_C_domain_IV"/>
</dbReference>
<gene>
    <name evidence="15" type="ORF">COCSUDRAFT_47932</name>
</gene>
<dbReference type="FunFam" id="2.170.190.11:FF:000001">
    <property type="entry name" value="Molybdopterin molybdenumtransferase"/>
    <property type="match status" value="1"/>
</dbReference>
<dbReference type="KEGG" id="csl:COCSUDRAFT_47932"/>
<comment type="similarity">
    <text evidence="3">In the N-terminal section; belongs to the MoaB/Mog family.</text>
</comment>
<dbReference type="PROSITE" id="PS01079">
    <property type="entry name" value="MOCF_BIOSYNTHESIS_2"/>
    <property type="match status" value="1"/>
</dbReference>
<dbReference type="InterPro" id="IPR001453">
    <property type="entry name" value="MoaB/Mog_dom"/>
</dbReference>
<dbReference type="FunFam" id="3.40.980.10:FF:000009">
    <property type="entry name" value="Molybdopterin molybdenumtransferase"/>
    <property type="match status" value="1"/>
</dbReference>
<dbReference type="InterPro" id="IPR036135">
    <property type="entry name" value="MoeA_linker/N_sf"/>
</dbReference>
<dbReference type="SUPFAM" id="SSF63882">
    <property type="entry name" value="MoeA N-terminal region -like"/>
    <property type="match status" value="1"/>
</dbReference>